<evidence type="ECO:0000259" key="1">
    <source>
        <dbReference type="SMART" id="SM00060"/>
    </source>
</evidence>
<protein>
    <recommendedName>
        <fullName evidence="1">Fibronectin type-III domain-containing protein</fullName>
    </recommendedName>
</protein>
<dbReference type="EMBL" id="UINC01003702">
    <property type="protein sequence ID" value="SVA08557.1"/>
    <property type="molecule type" value="Genomic_DNA"/>
</dbReference>
<dbReference type="Gene3D" id="2.60.40.10">
    <property type="entry name" value="Immunoglobulins"/>
    <property type="match status" value="1"/>
</dbReference>
<dbReference type="AlphaFoldDB" id="A0A381T1I4"/>
<reference evidence="2" key="1">
    <citation type="submission" date="2018-05" db="EMBL/GenBank/DDBJ databases">
        <authorList>
            <person name="Lanie J.A."/>
            <person name="Ng W.-L."/>
            <person name="Kazmierczak K.M."/>
            <person name="Andrzejewski T.M."/>
            <person name="Davidsen T.M."/>
            <person name="Wayne K.J."/>
            <person name="Tettelin H."/>
            <person name="Glass J.I."/>
            <person name="Rusch D."/>
            <person name="Podicherti R."/>
            <person name="Tsui H.-C.T."/>
            <person name="Winkler M.E."/>
        </authorList>
    </citation>
    <scope>NUCLEOTIDE SEQUENCE</scope>
</reference>
<dbReference type="InterPro" id="IPR036116">
    <property type="entry name" value="FN3_sf"/>
</dbReference>
<proteinExistence type="predicted"/>
<dbReference type="InterPro" id="IPR013783">
    <property type="entry name" value="Ig-like_fold"/>
</dbReference>
<dbReference type="SMART" id="SM00060">
    <property type="entry name" value="FN3"/>
    <property type="match status" value="1"/>
</dbReference>
<name>A0A381T1I4_9ZZZZ</name>
<feature type="domain" description="Fibronectin type-III" evidence="1">
    <location>
        <begin position="22"/>
        <end position="319"/>
    </location>
</feature>
<dbReference type="InterPro" id="IPR003961">
    <property type="entry name" value="FN3_dom"/>
</dbReference>
<dbReference type="Pfam" id="PF20773">
    <property type="entry name" value="InhA-like_MAM"/>
    <property type="match status" value="1"/>
</dbReference>
<dbReference type="NCBIfam" id="NF038128">
    <property type="entry name" value="choice_anch_J"/>
    <property type="match status" value="1"/>
</dbReference>
<dbReference type="SUPFAM" id="SSF49265">
    <property type="entry name" value="Fibronectin type III"/>
    <property type="match status" value="1"/>
</dbReference>
<accession>A0A381T1I4</accession>
<gene>
    <name evidence="2" type="ORF">METZ01_LOCUS61411</name>
</gene>
<evidence type="ECO:0000313" key="2">
    <source>
        <dbReference type="EMBL" id="SVA08557.1"/>
    </source>
</evidence>
<feature type="non-terminal residue" evidence="2">
    <location>
        <position position="363"/>
    </location>
</feature>
<organism evidence="2">
    <name type="scientific">marine metagenome</name>
    <dbReference type="NCBI Taxonomy" id="408172"/>
    <lineage>
        <taxon>unclassified sequences</taxon>
        <taxon>metagenomes</taxon>
        <taxon>ecological metagenomes</taxon>
    </lineage>
</organism>
<sequence>MIKPIKYLVFFVFTFTVGFSQTLCPPAFLVANSGNTEIDLSWTPPDTAYYGDILVAECFSDCDSAINAFNIEHVVDNNSGGWFRYSDGEPIDCGGGMLGCVDGGDDDFSAIGYYPSEGSAVDSRLITDVVDLTSYTTATLEFVETYDWYEYQNDSNLVEVSSDSGATWNTVYISYASVDSNAIVARTFDLSSYAGQSILVAFRHIDTAGDGENWYIDNIRIWGGSGGRNTHRVLGQTVVYGKKGHQHKHTSIIHSAPEIPWNNGDVDRDSPCGTFQSYNVFQDGSLLGNVTMNEYSVTGLTNDQTYCFTVSAVYAEGESDTCFNVCAYPKDPFIITPLEIDASVGSGELVTETISITNNEEDD</sequence>
<dbReference type="CDD" id="cd00063">
    <property type="entry name" value="FN3"/>
    <property type="match status" value="1"/>
</dbReference>
<dbReference type="Gene3D" id="2.60.120.260">
    <property type="entry name" value="Galactose-binding domain-like"/>
    <property type="match status" value="1"/>
</dbReference>